<comment type="caution">
    <text evidence="2">The sequence shown here is derived from an EMBL/GenBank/DDBJ whole genome shotgun (WGS) entry which is preliminary data.</text>
</comment>
<dbReference type="EMBL" id="JAMZEJ010000002">
    <property type="protein sequence ID" value="MCQ8240040.1"/>
    <property type="molecule type" value="Genomic_DNA"/>
</dbReference>
<protein>
    <submittedName>
        <fullName evidence="2">Uncharacterized protein</fullName>
    </submittedName>
</protein>
<dbReference type="RefSeq" id="WP_422918770.1">
    <property type="nucleotide sequence ID" value="NZ_JAMZEJ010000002.1"/>
</dbReference>
<evidence type="ECO:0000313" key="3">
    <source>
        <dbReference type="Proteomes" id="UP001524547"/>
    </source>
</evidence>
<dbReference type="Proteomes" id="UP001524547">
    <property type="component" value="Unassembled WGS sequence"/>
</dbReference>
<organism evidence="2 3">
    <name type="scientific">Rhizosaccharibacter radicis</name>
    <dbReference type="NCBI Taxonomy" id="2782605"/>
    <lineage>
        <taxon>Bacteria</taxon>
        <taxon>Pseudomonadati</taxon>
        <taxon>Pseudomonadota</taxon>
        <taxon>Alphaproteobacteria</taxon>
        <taxon>Acetobacterales</taxon>
        <taxon>Acetobacteraceae</taxon>
        <taxon>Rhizosaccharibacter</taxon>
    </lineage>
</organism>
<accession>A0ABT1VUM8</accession>
<reference evidence="2 3" key="1">
    <citation type="submission" date="2022-06" db="EMBL/GenBank/DDBJ databases">
        <title>Rhizosaccharibacter gen. nov. sp. nov. KSS12, endophytic bacteria isolated from sugarcane.</title>
        <authorList>
            <person name="Pitiwittayakul N."/>
        </authorList>
    </citation>
    <scope>NUCLEOTIDE SEQUENCE [LARGE SCALE GENOMIC DNA]</scope>
    <source>
        <strain evidence="2 3">KSS12</strain>
    </source>
</reference>
<name>A0ABT1VUM8_9PROT</name>
<sequence length="134" mass="14143">MIDVLLSRVRRRASAGEAVAAPASGPKAGPEAGPGPRPEPPVDPGVPEGYAEGWSAPMDGSLFVANIELHPGGAAGVTLLRDRRVRWRRAPSMPAVAAEGVVHCFDEEEGGLAESFWAGRCWIHSWRSLGVPGR</sequence>
<feature type="compositionally biased region" description="Low complexity" evidence="1">
    <location>
        <begin position="15"/>
        <end position="31"/>
    </location>
</feature>
<gene>
    <name evidence="2" type="ORF">NFI88_04195</name>
</gene>
<evidence type="ECO:0000313" key="2">
    <source>
        <dbReference type="EMBL" id="MCQ8240040.1"/>
    </source>
</evidence>
<keyword evidence="3" id="KW-1185">Reference proteome</keyword>
<feature type="region of interest" description="Disordered" evidence="1">
    <location>
        <begin position="11"/>
        <end position="52"/>
    </location>
</feature>
<feature type="compositionally biased region" description="Pro residues" evidence="1">
    <location>
        <begin position="33"/>
        <end position="44"/>
    </location>
</feature>
<evidence type="ECO:0000256" key="1">
    <source>
        <dbReference type="SAM" id="MobiDB-lite"/>
    </source>
</evidence>
<proteinExistence type="predicted"/>